<organism evidence="1 2">
    <name type="scientific">Entomophthora muscae</name>
    <dbReference type="NCBI Taxonomy" id="34485"/>
    <lineage>
        <taxon>Eukaryota</taxon>
        <taxon>Fungi</taxon>
        <taxon>Fungi incertae sedis</taxon>
        <taxon>Zoopagomycota</taxon>
        <taxon>Entomophthoromycotina</taxon>
        <taxon>Entomophthoromycetes</taxon>
        <taxon>Entomophthorales</taxon>
        <taxon>Entomophthoraceae</taxon>
        <taxon>Entomophthora</taxon>
    </lineage>
</organism>
<reference evidence="1" key="1">
    <citation type="submission" date="2022-04" db="EMBL/GenBank/DDBJ databases">
        <title>Genome of the entomopathogenic fungus Entomophthora muscae.</title>
        <authorList>
            <person name="Elya C."/>
            <person name="Lovett B.R."/>
            <person name="Lee E."/>
            <person name="Macias A.M."/>
            <person name="Hajek A.E."/>
            <person name="De Bivort B.L."/>
            <person name="Kasson M.T."/>
            <person name="De Fine Licht H.H."/>
            <person name="Stajich J.E."/>
        </authorList>
    </citation>
    <scope>NUCLEOTIDE SEQUENCE</scope>
    <source>
        <strain evidence="1">Berkeley</strain>
    </source>
</reference>
<accession>A0ACC2U4L5</accession>
<comment type="caution">
    <text evidence="1">The sequence shown here is derived from an EMBL/GenBank/DDBJ whole genome shotgun (WGS) entry which is preliminary data.</text>
</comment>
<dbReference type="Proteomes" id="UP001165960">
    <property type="component" value="Unassembled WGS sequence"/>
</dbReference>
<keyword evidence="2" id="KW-1185">Reference proteome</keyword>
<protein>
    <submittedName>
        <fullName evidence="1">Uncharacterized protein</fullName>
    </submittedName>
</protein>
<sequence>MLQGGHEDKFLGSISADASSFLSRGWVLPNHYPTISSDSAWLMDVQVGTYRTERYPKGKCIAQLMRTSEACRHHIMSGFWWGESMRVSEKVSRIAEEYLFSLITPSITLYRMISTDIEEDIDPIALPHAQPPKPWRLQHYVKSNLNISGTLLGLKTGFFWFKPLLWAIHYLIHQKDIHLNLTSTSQITYIYPIVRSSSIEGIVGFSSSDSHRISYIPPSHFDFFPADIHPISENTIL</sequence>
<proteinExistence type="predicted"/>
<evidence type="ECO:0000313" key="2">
    <source>
        <dbReference type="Proteomes" id="UP001165960"/>
    </source>
</evidence>
<gene>
    <name evidence="1" type="ORF">DSO57_1010910</name>
</gene>
<evidence type="ECO:0000313" key="1">
    <source>
        <dbReference type="EMBL" id="KAJ9081798.1"/>
    </source>
</evidence>
<name>A0ACC2U4L5_9FUNG</name>
<dbReference type="EMBL" id="QTSX02001457">
    <property type="protein sequence ID" value="KAJ9081798.1"/>
    <property type="molecule type" value="Genomic_DNA"/>
</dbReference>